<name>A0A7R6SRS5_9GAMM</name>
<keyword evidence="1" id="KW-1133">Transmembrane helix</keyword>
<evidence type="ECO:0008006" key="4">
    <source>
        <dbReference type="Google" id="ProtNLM"/>
    </source>
</evidence>
<gene>
    <name evidence="2" type="ORF">AMJAP_0868</name>
</gene>
<evidence type="ECO:0000313" key="2">
    <source>
        <dbReference type="EMBL" id="BBB25465.1"/>
    </source>
</evidence>
<proteinExistence type="predicted"/>
<reference evidence="2 3" key="1">
    <citation type="journal article" date="2008" name="Int. J. Syst. Evol. Microbiol.">
        <title>Amphritea japonica sp. nov. and Amphritea balenae sp. nov., isolated from the sediment adjacent to sperm whale carcasses off Kagoshima, Japan.</title>
        <authorList>
            <person name="Miyazaki M."/>
            <person name="Nogi Y."/>
            <person name="Fujiwara Y."/>
            <person name="Kawato M."/>
            <person name="Nagahama T."/>
            <person name="Kubokawa K."/>
            <person name="Horikoshi K."/>
        </authorList>
    </citation>
    <scope>NUCLEOTIDE SEQUENCE [LARGE SCALE GENOMIC DNA]</scope>
    <source>
        <strain evidence="2 3">ATCC BAA-1530</strain>
    </source>
</reference>
<dbReference type="AlphaFoldDB" id="A0A7R6SRS5"/>
<dbReference type="RefSeq" id="WP_019621879.1">
    <property type="nucleotide sequence ID" value="NZ_AP014545.1"/>
</dbReference>
<organism evidence="2 3">
    <name type="scientific">Amphritea japonica ATCC BAA-1530</name>
    <dbReference type="NCBI Taxonomy" id="1278309"/>
    <lineage>
        <taxon>Bacteria</taxon>
        <taxon>Pseudomonadati</taxon>
        <taxon>Pseudomonadota</taxon>
        <taxon>Gammaproteobacteria</taxon>
        <taxon>Oceanospirillales</taxon>
        <taxon>Oceanospirillaceae</taxon>
        <taxon>Amphritea</taxon>
    </lineage>
</organism>
<dbReference type="KEGG" id="ajp:AMJAP_0868"/>
<evidence type="ECO:0000313" key="3">
    <source>
        <dbReference type="Proteomes" id="UP000595663"/>
    </source>
</evidence>
<protein>
    <recommendedName>
        <fullName evidence="4">3-phosphoshikimate 1-carboxyvinyltransferase</fullName>
    </recommendedName>
</protein>
<keyword evidence="1" id="KW-0812">Transmembrane</keyword>
<dbReference type="OrthoDB" id="6264467at2"/>
<accession>A0A7R6SRS5</accession>
<keyword evidence="3" id="KW-1185">Reference proteome</keyword>
<dbReference type="EMBL" id="AP014545">
    <property type="protein sequence ID" value="BBB25465.1"/>
    <property type="molecule type" value="Genomic_DNA"/>
</dbReference>
<evidence type="ECO:0000256" key="1">
    <source>
        <dbReference type="SAM" id="Phobius"/>
    </source>
</evidence>
<feature type="transmembrane region" description="Helical" evidence="1">
    <location>
        <begin position="80"/>
        <end position="107"/>
    </location>
</feature>
<keyword evidence="1" id="KW-0472">Membrane</keyword>
<dbReference type="Proteomes" id="UP000595663">
    <property type="component" value="Chromosome"/>
</dbReference>
<sequence>MDQQTKDWFEEGLFKRLPEDVRGSFSQEQLAALKVAFGARKWGKHPVDIRGTLKIWTWRYYFVILLGRNRRELSRAEQKTAAFMQAFFLMLFLTFSTLLGLLVLYLIKSAAGIDLFPGFSLGIWGWFKTNIL</sequence>